<feature type="transmembrane region" description="Helical" evidence="1">
    <location>
        <begin position="62"/>
        <end position="87"/>
    </location>
</feature>
<feature type="transmembrane region" description="Helical" evidence="1">
    <location>
        <begin position="293"/>
        <end position="311"/>
    </location>
</feature>
<organism evidence="2 3">
    <name type="scientific">Desulfovibrio subterraneus</name>
    <dbReference type="NCBI Taxonomy" id="2718620"/>
    <lineage>
        <taxon>Bacteria</taxon>
        <taxon>Pseudomonadati</taxon>
        <taxon>Thermodesulfobacteriota</taxon>
        <taxon>Desulfovibrionia</taxon>
        <taxon>Desulfovibrionales</taxon>
        <taxon>Desulfovibrionaceae</taxon>
        <taxon>Desulfovibrio</taxon>
    </lineage>
</organism>
<feature type="transmembrane region" description="Helical" evidence="1">
    <location>
        <begin position="99"/>
        <end position="120"/>
    </location>
</feature>
<feature type="transmembrane region" description="Helical" evidence="1">
    <location>
        <begin position="127"/>
        <end position="147"/>
    </location>
</feature>
<evidence type="ECO:0000313" key="3">
    <source>
        <dbReference type="Proteomes" id="UP000503840"/>
    </source>
</evidence>
<feature type="transmembrane region" description="Helical" evidence="1">
    <location>
        <begin position="317"/>
        <end position="339"/>
    </location>
</feature>
<feature type="transmembrane region" description="Helical" evidence="1">
    <location>
        <begin position="253"/>
        <end position="272"/>
    </location>
</feature>
<keyword evidence="1" id="KW-1133">Transmembrane helix</keyword>
<feature type="transmembrane region" description="Helical" evidence="1">
    <location>
        <begin position="346"/>
        <end position="362"/>
    </location>
</feature>
<accession>A0A7J0BFG5</accession>
<sequence>MLDLFLPLAFMLSPGALVAVGNGSGMSGLLFSLFLLLAALCALVTANGMGTPESGGSTSNALRAYGLGVINAARILALIALGTLWLAEAGYSFNELFASWYPNLAFSFTLLALVAGASLLAPVPRGIVLYVVTLIALTSVAYVAVMATRPHGLEGLFPTMFPQKTPPFFPTGGDPLKGCYLAFIALLGFDLASRPEVGKGAQRALMAVLLALCLFVVYLWGSLRAADPFDLAGSTVPHILMSGIALGDNGRQIMGAAVLFGTFASILALLIATARQLAFLVRKPDDKLFRRQMHILLCIPIAGLLAFGWAGEPRLEALINASLICWFAGYALINSSLLLRGYLPPLTVLGMLLYGFAAWMTFDKPDDVTLLAYSAGIITATAMIFSFAYAKLSAPAAPPQKDAAKQEQD</sequence>
<evidence type="ECO:0000313" key="2">
    <source>
        <dbReference type="EMBL" id="GFM32440.1"/>
    </source>
</evidence>
<feature type="transmembrane region" description="Helical" evidence="1">
    <location>
        <begin position="29"/>
        <end position="50"/>
    </location>
</feature>
<comment type="caution">
    <text evidence="2">The sequence shown here is derived from an EMBL/GenBank/DDBJ whole genome shotgun (WGS) entry which is preliminary data.</text>
</comment>
<protein>
    <recommendedName>
        <fullName evidence="4">Amino acid permease</fullName>
    </recommendedName>
</protein>
<proteinExistence type="predicted"/>
<name>A0A7J0BFG5_9BACT</name>
<dbReference type="EMBL" id="BLVO01000012">
    <property type="protein sequence ID" value="GFM32440.1"/>
    <property type="molecule type" value="Genomic_DNA"/>
</dbReference>
<evidence type="ECO:0008006" key="4">
    <source>
        <dbReference type="Google" id="ProtNLM"/>
    </source>
</evidence>
<gene>
    <name evidence="2" type="ORF">DSM101010T_08050</name>
</gene>
<dbReference type="Proteomes" id="UP000503840">
    <property type="component" value="Unassembled WGS sequence"/>
</dbReference>
<dbReference type="AlphaFoldDB" id="A0A7J0BFG5"/>
<feature type="transmembrane region" description="Helical" evidence="1">
    <location>
        <begin position="204"/>
        <end position="221"/>
    </location>
</feature>
<dbReference type="RefSeq" id="WP_174404150.1">
    <property type="nucleotide sequence ID" value="NZ_BLVO01000012.1"/>
</dbReference>
<feature type="transmembrane region" description="Helical" evidence="1">
    <location>
        <begin position="368"/>
        <end position="390"/>
    </location>
</feature>
<keyword evidence="3" id="KW-1185">Reference proteome</keyword>
<reference evidence="2 3" key="1">
    <citation type="submission" date="2020-05" db="EMBL/GenBank/DDBJ databases">
        <title>Draft genome sequence of Desulfovibrio sp. strain HN2T.</title>
        <authorList>
            <person name="Ueno A."/>
            <person name="Tamazawa S."/>
            <person name="Tamamura S."/>
            <person name="Murakami T."/>
            <person name="Kiyama T."/>
            <person name="Inomata H."/>
            <person name="Amano Y."/>
            <person name="Miyakawa K."/>
            <person name="Tamaki H."/>
            <person name="Naganuma T."/>
            <person name="Kaneko K."/>
        </authorList>
    </citation>
    <scope>NUCLEOTIDE SEQUENCE [LARGE SCALE GENOMIC DNA]</scope>
    <source>
        <strain evidence="2 3">HN2</strain>
    </source>
</reference>
<evidence type="ECO:0000256" key="1">
    <source>
        <dbReference type="SAM" id="Phobius"/>
    </source>
</evidence>
<keyword evidence="1" id="KW-0812">Transmembrane</keyword>
<keyword evidence="1" id="KW-0472">Membrane</keyword>